<accession>A0A1B3SKV9</accession>
<name>A0A1B3SKV9_9MOLU</name>
<feature type="compositionally biased region" description="Basic and acidic residues" evidence="2">
    <location>
        <begin position="322"/>
        <end position="349"/>
    </location>
</feature>
<dbReference type="RefSeq" id="WP_069116581.1">
    <property type="nucleotide sequence ID" value="NZ_CP017015.1"/>
</dbReference>
<evidence type="ECO:0000313" key="3">
    <source>
        <dbReference type="EMBL" id="AOG60553.1"/>
    </source>
</evidence>
<keyword evidence="1" id="KW-0175">Coiled coil</keyword>
<dbReference type="OrthoDB" id="388696at2"/>
<dbReference type="Proteomes" id="UP000094378">
    <property type="component" value="Chromosome"/>
</dbReference>
<organism evidence="3 4">
    <name type="scientific">Spiroplasma helicoides</name>
    <dbReference type="NCBI Taxonomy" id="216938"/>
    <lineage>
        <taxon>Bacteria</taxon>
        <taxon>Bacillati</taxon>
        <taxon>Mycoplasmatota</taxon>
        <taxon>Mollicutes</taxon>
        <taxon>Entomoplasmatales</taxon>
        <taxon>Spiroplasmataceae</taxon>
        <taxon>Spiroplasma</taxon>
    </lineage>
</organism>
<dbReference type="PATRIC" id="fig|216938.3.peg.614"/>
<feature type="coiled-coil region" evidence="1">
    <location>
        <begin position="124"/>
        <end position="192"/>
    </location>
</feature>
<feature type="coiled-coil region" evidence="1">
    <location>
        <begin position="482"/>
        <end position="521"/>
    </location>
</feature>
<keyword evidence="4" id="KW-1185">Reference proteome</keyword>
<reference evidence="3 4" key="1">
    <citation type="submission" date="2016-08" db="EMBL/GenBank/DDBJ databases">
        <title>Complete genome sequence of Spiroplasma helicoides TABS-2 (DSM 22551).</title>
        <authorList>
            <person name="Shen W.-Y."/>
            <person name="Lo W.-S."/>
            <person name="Lai Y.-C."/>
            <person name="Kuo C.-H."/>
        </authorList>
    </citation>
    <scope>NUCLEOTIDE SEQUENCE [LARGE SCALE GENOMIC DNA]</scope>
    <source>
        <strain evidence="3 4">TABS-2</strain>
    </source>
</reference>
<evidence type="ECO:0000256" key="2">
    <source>
        <dbReference type="SAM" id="MobiDB-lite"/>
    </source>
</evidence>
<dbReference type="EMBL" id="CP017015">
    <property type="protein sequence ID" value="AOG60553.1"/>
    <property type="molecule type" value="Genomic_DNA"/>
</dbReference>
<dbReference type="STRING" id="216938.SHELI_v1c06020"/>
<proteinExistence type="predicted"/>
<gene>
    <name evidence="3" type="ORF">SHELI_v1c06020</name>
</gene>
<feature type="region of interest" description="Disordered" evidence="2">
    <location>
        <begin position="322"/>
        <end position="350"/>
    </location>
</feature>
<protein>
    <submittedName>
        <fullName evidence="3">Uncharacterized protein</fullName>
    </submittedName>
</protein>
<evidence type="ECO:0000256" key="1">
    <source>
        <dbReference type="SAM" id="Coils"/>
    </source>
</evidence>
<evidence type="ECO:0000313" key="4">
    <source>
        <dbReference type="Proteomes" id="UP000094378"/>
    </source>
</evidence>
<dbReference type="AlphaFoldDB" id="A0A1B3SKV9"/>
<feature type="coiled-coil region" evidence="1">
    <location>
        <begin position="686"/>
        <end position="720"/>
    </location>
</feature>
<feature type="region of interest" description="Disordered" evidence="2">
    <location>
        <begin position="272"/>
        <end position="292"/>
    </location>
</feature>
<sequence length="728" mass="86498">MATRHGIKIEDYGLPETITKRIEDLFELNLNPSTMNLLTSEFSVFDEKVKNNISRYIAEILLVENEVLDNQMNLLKKDNFGSAKQEMILKQRKSNLIRLQQILVSKEIIITKPKSKVNNNSEKVKKIEKQNQAVIKKIDLLNIDNALKLNLNKLTDRKNNLENEIEQNQKSIKKLKKDLESRETELESINNQQTIDDFFSVEGFENRDRKNNDMLEKGIIDLKDKINKIEISLEKQNKELKQLLKDEEIELKNISQTLEKEEKLAKEKELKEKQEQEKLAKEKDEQEKKQKEIERQEKIAKQKELKEKKEQEKLAKEKKEQEKLAKEKKEQEKLQIQKNKNENLNKEVKSSNISSLADIARKKIEINSTIKTYDHENEFGINYEDNDDEILMDSKAESIFLENQINKLLNDKEEIQLLIKLQKAREIARQKEEERILLEREAERKRFDRDQKIAEAQAREIWKNERIIKKIKKNSIAKDRRLEKMAREIKYIAQELEDLKLKQKVEELRRIEILKRKAETSTDKILKKDKQKVDTFYNILERKWLASNIESTLFSKDKALRVVNNMKKKAEEVDKKYGNKNFKTQSSEVNKENVINNYTNTKNDLSDTTKKRLEEFIFRLNKNKENNFSETLQSSIQKPLDNFKSYDKNSIKNSFNKSHSITNSKDYKEFLKDESDFEINKRIEYLERKKSLNIITKEEIKELENKKENIKNKSIKKNMNLKKIISLS</sequence>
<dbReference type="KEGG" id="shj:SHELI_v1c06020"/>
<feature type="coiled-coil region" evidence="1">
    <location>
        <begin position="405"/>
        <end position="441"/>
    </location>
</feature>